<comment type="subcellular location">
    <subcellularLocation>
        <location evidence="2">Membrane</location>
    </subcellularLocation>
</comment>
<dbReference type="InterPro" id="IPR035965">
    <property type="entry name" value="PAS-like_dom_sf"/>
</dbReference>
<organism evidence="22 23">
    <name type="scientific">Shimia marina</name>
    <dbReference type="NCBI Taxonomy" id="321267"/>
    <lineage>
        <taxon>Bacteria</taxon>
        <taxon>Pseudomonadati</taxon>
        <taxon>Pseudomonadota</taxon>
        <taxon>Alphaproteobacteria</taxon>
        <taxon>Rhodobacterales</taxon>
        <taxon>Roseobacteraceae</taxon>
    </lineage>
</organism>
<dbReference type="CDD" id="cd17546">
    <property type="entry name" value="REC_hyHK_CKI1_RcsC-like"/>
    <property type="match status" value="1"/>
</dbReference>
<dbReference type="GO" id="GO:0016020">
    <property type="term" value="C:membrane"/>
    <property type="evidence" value="ECO:0007669"/>
    <property type="project" value="UniProtKB-SubCell"/>
</dbReference>
<dbReference type="FunFam" id="3.30.565.10:FF:000010">
    <property type="entry name" value="Sensor histidine kinase RcsC"/>
    <property type="match status" value="1"/>
</dbReference>
<dbReference type="Gene3D" id="3.30.565.10">
    <property type="entry name" value="Histidine kinase-like ATPase, C-terminal domain"/>
    <property type="match status" value="1"/>
</dbReference>
<evidence type="ECO:0000256" key="12">
    <source>
        <dbReference type="ARBA" id="ARBA00023136"/>
    </source>
</evidence>
<dbReference type="CDD" id="cd00082">
    <property type="entry name" value="HisKA"/>
    <property type="match status" value="1"/>
</dbReference>
<evidence type="ECO:0000259" key="20">
    <source>
        <dbReference type="PROSITE" id="PS50113"/>
    </source>
</evidence>
<keyword evidence="10 16" id="KW-1133">Transmembrane helix</keyword>
<evidence type="ECO:0000256" key="13">
    <source>
        <dbReference type="ARBA" id="ARBA00023306"/>
    </source>
</evidence>
<evidence type="ECO:0000256" key="5">
    <source>
        <dbReference type="ARBA" id="ARBA00022679"/>
    </source>
</evidence>
<dbReference type="SUPFAM" id="SSF55874">
    <property type="entry name" value="ATPase domain of HSP90 chaperone/DNA topoisomerase II/histidine kinase"/>
    <property type="match status" value="1"/>
</dbReference>
<dbReference type="SUPFAM" id="SSF47384">
    <property type="entry name" value="Homodimeric domain of signal transducing histidine kinase"/>
    <property type="match status" value="1"/>
</dbReference>
<evidence type="ECO:0000256" key="7">
    <source>
        <dbReference type="ARBA" id="ARBA00022741"/>
    </source>
</evidence>
<sequence>MRIRHTLLSATRALGKRTYVPSIIAFVVVFAFAIYAEKQNDTIAIQKQRAIAGSETSRLRAEVEGYVNAELQLIQGMVASISGNLDITQEEYSALGELVTGGHEEFINIAASPGLVVSLVYPYEKNRSVLGFDLNTSETQRAAAFRVRDEGKMLLAGPVELVQGGTGFLGRFPVFDQRSGVKRFWGIVSAVIDADKLYAEAGLLNDDLSLDIALRGTDSTGADGPLFFGNPEVLEDNPILLDIKLPNGSWQLAARPKEGWVTGAANPWGNRLFFLAALVFILLPIVSVARLSDSRSKIIEALLSREEELERLSLVAKHASDSIVLSDPNGEIIWANDGFTRMTGYTLEEAQGNSVGKLLNSPDTDPYTIQSIRHHQEAGQRFHTEILNRTKFGKDIWVDTNLFPVKDETGNVVMSIGIEREITETKKYEAELADAKRAAEQADKAKTEFLANMSHEIRTPMNAIIGMSELLSESDLNDEDTQGLETIRDSGHALLKIINDILDLSRLEAGKFDLSEVDFDLKRCIDGVVNLLRHKAEKKGIEFTVEYATDLPSEVRADDGRLRQILMNLIGNAIKFTSEGSVHVNVQCDHNIPNGIQVKVSDTGIGISKEQAKHIFDRFSQADAATTRAFGGTGLGLTISTMLARHMGGDITLCSEYHDGACFSVSIATSPVQSKAPIVDDALDFVPANLEGARILLAEDNKTNRLLIRKFLAEFDLELIEVENGLGAVEHCRRHAPDVVLMDMSMPELDGVTATRIIRSLSINQPPIIALTANAFESDKQTCLDAGMDFFLSKPINKTHLLQALSTHLEHRLAS</sequence>
<evidence type="ECO:0000259" key="19">
    <source>
        <dbReference type="PROSITE" id="PS50112"/>
    </source>
</evidence>
<dbReference type="GO" id="GO:0005524">
    <property type="term" value="F:ATP binding"/>
    <property type="evidence" value="ECO:0007669"/>
    <property type="project" value="UniProtKB-KW"/>
</dbReference>
<evidence type="ECO:0000256" key="8">
    <source>
        <dbReference type="ARBA" id="ARBA00022777"/>
    </source>
</evidence>
<evidence type="ECO:0000256" key="1">
    <source>
        <dbReference type="ARBA" id="ARBA00000085"/>
    </source>
</evidence>
<dbReference type="InterPro" id="IPR042240">
    <property type="entry name" value="CHASE_sf"/>
</dbReference>
<dbReference type="SMART" id="SM00448">
    <property type="entry name" value="REC"/>
    <property type="match status" value="1"/>
</dbReference>
<proteinExistence type="predicted"/>
<dbReference type="InterPro" id="IPR036890">
    <property type="entry name" value="HATPase_C_sf"/>
</dbReference>
<dbReference type="PANTHER" id="PTHR45339">
    <property type="entry name" value="HYBRID SIGNAL TRANSDUCTION HISTIDINE KINASE J"/>
    <property type="match status" value="1"/>
</dbReference>
<protein>
    <recommendedName>
        <fullName evidence="3">histidine kinase</fullName>
        <ecNumber evidence="3">2.7.13.3</ecNumber>
    </recommendedName>
</protein>
<dbReference type="SUPFAM" id="SSF52172">
    <property type="entry name" value="CheY-like"/>
    <property type="match status" value="1"/>
</dbReference>
<feature type="domain" description="PAS" evidence="19">
    <location>
        <begin position="308"/>
        <end position="379"/>
    </location>
</feature>
<dbReference type="Pfam" id="PF03924">
    <property type="entry name" value="CHASE"/>
    <property type="match status" value="1"/>
</dbReference>
<gene>
    <name evidence="22" type="primary">luxQ_1</name>
    <name evidence="22" type="ORF">SHM7688_00004</name>
</gene>
<dbReference type="NCBIfam" id="TIGR00229">
    <property type="entry name" value="sensory_box"/>
    <property type="match status" value="1"/>
</dbReference>
<evidence type="ECO:0000256" key="4">
    <source>
        <dbReference type="ARBA" id="ARBA00022553"/>
    </source>
</evidence>
<dbReference type="PROSITE" id="PS50839">
    <property type="entry name" value="CHASE"/>
    <property type="match status" value="1"/>
</dbReference>
<dbReference type="InterPro" id="IPR001789">
    <property type="entry name" value="Sig_transdc_resp-reg_receiver"/>
</dbReference>
<dbReference type="InterPro" id="IPR000014">
    <property type="entry name" value="PAS"/>
</dbReference>
<keyword evidence="15" id="KW-0175">Coiled coil</keyword>
<keyword evidence="9" id="KW-0067">ATP-binding</keyword>
<evidence type="ECO:0000256" key="6">
    <source>
        <dbReference type="ARBA" id="ARBA00022692"/>
    </source>
</evidence>
<dbReference type="Proteomes" id="UP000054823">
    <property type="component" value="Unassembled WGS sequence"/>
</dbReference>
<evidence type="ECO:0000259" key="18">
    <source>
        <dbReference type="PROSITE" id="PS50110"/>
    </source>
</evidence>
<dbReference type="AlphaFoldDB" id="A0A0P1EJ66"/>
<feature type="domain" description="Histidine kinase" evidence="17">
    <location>
        <begin position="452"/>
        <end position="671"/>
    </location>
</feature>
<dbReference type="Gene3D" id="3.40.50.2300">
    <property type="match status" value="1"/>
</dbReference>
<dbReference type="RefSeq" id="WP_083498788.1">
    <property type="nucleotide sequence ID" value="NZ_CYPW01000001.1"/>
</dbReference>
<evidence type="ECO:0000256" key="16">
    <source>
        <dbReference type="SAM" id="Phobius"/>
    </source>
</evidence>
<feature type="domain" description="PAC" evidence="20">
    <location>
        <begin position="380"/>
        <end position="434"/>
    </location>
</feature>
<dbReference type="PROSITE" id="PS50109">
    <property type="entry name" value="HIS_KIN"/>
    <property type="match status" value="1"/>
</dbReference>
<dbReference type="Pfam" id="PF00512">
    <property type="entry name" value="HisKA"/>
    <property type="match status" value="1"/>
</dbReference>
<dbReference type="SMART" id="SM00091">
    <property type="entry name" value="PAS"/>
    <property type="match status" value="1"/>
</dbReference>
<dbReference type="FunFam" id="1.10.287.130:FF:000038">
    <property type="entry name" value="Sensory transduction histidine kinase"/>
    <property type="match status" value="1"/>
</dbReference>
<keyword evidence="7" id="KW-0547">Nucleotide-binding</keyword>
<dbReference type="PRINTS" id="PR00344">
    <property type="entry name" value="BCTRLSENSOR"/>
</dbReference>
<dbReference type="Pfam" id="PF13426">
    <property type="entry name" value="PAS_9"/>
    <property type="match status" value="1"/>
</dbReference>
<feature type="modified residue" description="4-aspartylphosphate" evidence="14">
    <location>
        <position position="743"/>
    </location>
</feature>
<keyword evidence="11" id="KW-0902">Two-component regulatory system</keyword>
<dbReference type="InterPro" id="IPR004358">
    <property type="entry name" value="Sig_transdc_His_kin-like_C"/>
</dbReference>
<dbReference type="Pfam" id="PF02518">
    <property type="entry name" value="HATPase_c"/>
    <property type="match status" value="1"/>
</dbReference>
<dbReference type="Gene3D" id="3.30.450.20">
    <property type="entry name" value="PAS domain"/>
    <property type="match status" value="1"/>
</dbReference>
<keyword evidence="5 22" id="KW-0808">Transferase</keyword>
<evidence type="ECO:0000256" key="15">
    <source>
        <dbReference type="SAM" id="Coils"/>
    </source>
</evidence>
<evidence type="ECO:0000256" key="2">
    <source>
        <dbReference type="ARBA" id="ARBA00004370"/>
    </source>
</evidence>
<reference evidence="22 23" key="1">
    <citation type="submission" date="2015-09" db="EMBL/GenBank/DDBJ databases">
        <authorList>
            <consortium name="Swine Surveillance"/>
        </authorList>
    </citation>
    <scope>NUCLEOTIDE SEQUENCE [LARGE SCALE GENOMIC DNA]</scope>
    <source>
        <strain evidence="22 23">CECT 7688</strain>
    </source>
</reference>
<evidence type="ECO:0000256" key="14">
    <source>
        <dbReference type="PROSITE-ProRule" id="PRU00169"/>
    </source>
</evidence>
<dbReference type="STRING" id="321267.SHM7688_00004"/>
<dbReference type="EMBL" id="CYPW01000001">
    <property type="protein sequence ID" value="CUH50577.1"/>
    <property type="molecule type" value="Genomic_DNA"/>
</dbReference>
<evidence type="ECO:0000313" key="23">
    <source>
        <dbReference type="Proteomes" id="UP000054823"/>
    </source>
</evidence>
<evidence type="ECO:0000256" key="9">
    <source>
        <dbReference type="ARBA" id="ARBA00022840"/>
    </source>
</evidence>
<name>A0A0P1EJ66_9RHOB</name>
<dbReference type="Gene3D" id="1.10.287.130">
    <property type="match status" value="1"/>
</dbReference>
<dbReference type="GO" id="GO:0000155">
    <property type="term" value="F:phosphorelay sensor kinase activity"/>
    <property type="evidence" value="ECO:0007669"/>
    <property type="project" value="InterPro"/>
</dbReference>
<dbReference type="EC" id="2.7.13.3" evidence="3"/>
<dbReference type="Pfam" id="PF00072">
    <property type="entry name" value="Response_reg"/>
    <property type="match status" value="1"/>
</dbReference>
<dbReference type="PROSITE" id="PS50113">
    <property type="entry name" value="PAC"/>
    <property type="match status" value="1"/>
</dbReference>
<feature type="transmembrane region" description="Helical" evidence="16">
    <location>
        <begin position="20"/>
        <end position="36"/>
    </location>
</feature>
<dbReference type="CDD" id="cd00130">
    <property type="entry name" value="PAS"/>
    <property type="match status" value="1"/>
</dbReference>
<feature type="domain" description="Response regulatory" evidence="18">
    <location>
        <begin position="694"/>
        <end position="809"/>
    </location>
</feature>
<keyword evidence="8 22" id="KW-0418">Kinase</keyword>
<dbReference type="Gene3D" id="3.30.450.350">
    <property type="entry name" value="CHASE domain"/>
    <property type="match status" value="1"/>
</dbReference>
<evidence type="ECO:0000259" key="21">
    <source>
        <dbReference type="PROSITE" id="PS50839"/>
    </source>
</evidence>
<dbReference type="InterPro" id="IPR036097">
    <property type="entry name" value="HisK_dim/P_sf"/>
</dbReference>
<dbReference type="SUPFAM" id="SSF55785">
    <property type="entry name" value="PYP-like sensor domain (PAS domain)"/>
    <property type="match status" value="1"/>
</dbReference>
<dbReference type="SMART" id="SM01079">
    <property type="entry name" value="CHASE"/>
    <property type="match status" value="1"/>
</dbReference>
<keyword evidence="4 14" id="KW-0597">Phosphoprotein</keyword>
<dbReference type="InterPro" id="IPR003594">
    <property type="entry name" value="HATPase_dom"/>
</dbReference>
<accession>A0A0P1EJ66</accession>
<dbReference type="OrthoDB" id="9801651at2"/>
<evidence type="ECO:0000313" key="22">
    <source>
        <dbReference type="EMBL" id="CUH50577.1"/>
    </source>
</evidence>
<dbReference type="PROSITE" id="PS50110">
    <property type="entry name" value="RESPONSE_REGULATORY"/>
    <property type="match status" value="1"/>
</dbReference>
<evidence type="ECO:0000256" key="11">
    <source>
        <dbReference type="ARBA" id="ARBA00023012"/>
    </source>
</evidence>
<dbReference type="InterPro" id="IPR003661">
    <property type="entry name" value="HisK_dim/P_dom"/>
</dbReference>
<keyword evidence="13" id="KW-0131">Cell cycle</keyword>
<dbReference type="InterPro" id="IPR000700">
    <property type="entry name" value="PAS-assoc_C"/>
</dbReference>
<dbReference type="SMART" id="SM00388">
    <property type="entry name" value="HisKA"/>
    <property type="match status" value="1"/>
</dbReference>
<evidence type="ECO:0000256" key="3">
    <source>
        <dbReference type="ARBA" id="ARBA00012438"/>
    </source>
</evidence>
<evidence type="ECO:0000259" key="17">
    <source>
        <dbReference type="PROSITE" id="PS50109"/>
    </source>
</evidence>
<keyword evidence="6 16" id="KW-0812">Transmembrane</keyword>
<comment type="catalytic activity">
    <reaction evidence="1">
        <text>ATP + protein L-histidine = ADP + protein N-phospho-L-histidine.</text>
        <dbReference type="EC" id="2.7.13.3"/>
    </reaction>
</comment>
<dbReference type="PANTHER" id="PTHR45339:SF1">
    <property type="entry name" value="HYBRID SIGNAL TRANSDUCTION HISTIDINE KINASE J"/>
    <property type="match status" value="1"/>
</dbReference>
<feature type="domain" description="CHASE" evidence="21">
    <location>
        <begin position="110"/>
        <end position="253"/>
    </location>
</feature>
<evidence type="ECO:0000256" key="10">
    <source>
        <dbReference type="ARBA" id="ARBA00022989"/>
    </source>
</evidence>
<dbReference type="InterPro" id="IPR006189">
    <property type="entry name" value="CHASE_dom"/>
</dbReference>
<keyword evidence="23" id="KW-1185">Reference proteome</keyword>
<feature type="coiled-coil region" evidence="15">
    <location>
        <begin position="418"/>
        <end position="448"/>
    </location>
</feature>
<dbReference type="PROSITE" id="PS50112">
    <property type="entry name" value="PAS"/>
    <property type="match status" value="1"/>
</dbReference>
<keyword evidence="12 16" id="KW-0472">Membrane</keyword>
<dbReference type="CDD" id="cd16922">
    <property type="entry name" value="HATPase_EvgS-ArcB-TorS-like"/>
    <property type="match status" value="1"/>
</dbReference>
<dbReference type="InterPro" id="IPR005467">
    <property type="entry name" value="His_kinase_dom"/>
</dbReference>
<dbReference type="SMART" id="SM00387">
    <property type="entry name" value="HATPase_c"/>
    <property type="match status" value="1"/>
</dbReference>
<dbReference type="InterPro" id="IPR011006">
    <property type="entry name" value="CheY-like_superfamily"/>
</dbReference>